<dbReference type="AlphaFoldDB" id="A0A7X0IUA3"/>
<evidence type="ECO:0000313" key="2">
    <source>
        <dbReference type="Proteomes" id="UP000565576"/>
    </source>
</evidence>
<accession>A0A7X0IUA3</accession>
<evidence type="ECO:0000313" key="1">
    <source>
        <dbReference type="EMBL" id="MBB6486792.1"/>
    </source>
</evidence>
<dbReference type="Proteomes" id="UP000565576">
    <property type="component" value="Unassembled WGS sequence"/>
</dbReference>
<sequence>MRRGVDEPFMCETGTFAALVSKYAILPASDATLEKNFTLHQTKVRVQRRFIRLVGDRPDRRYHCHPSAVCPAIRLTSDGRAKAPAIDRLRHLRRRMRTKRQVWGESLLELPDCPETRPADCVLPR</sequence>
<reference evidence="1 2" key="1">
    <citation type="submission" date="2020-08" db="EMBL/GenBank/DDBJ databases">
        <title>Genomic Encyclopedia of Type Strains, Phase IV (KMG-V): Genome sequencing to study the core and pangenomes of soil and plant-associated prokaryotes.</title>
        <authorList>
            <person name="Whitman W."/>
        </authorList>
    </citation>
    <scope>NUCLEOTIDE SEQUENCE [LARGE SCALE GENOMIC DNA]</scope>
    <source>
        <strain evidence="1 2">SEMIA 4060</strain>
    </source>
</reference>
<name>A0A7X0IUA3_9HYPH</name>
<protein>
    <submittedName>
        <fullName evidence="1">Uncharacterized protein</fullName>
    </submittedName>
</protein>
<organism evidence="1 2">
    <name type="scientific">Rhizobium lusitanum</name>
    <dbReference type="NCBI Taxonomy" id="293958"/>
    <lineage>
        <taxon>Bacteria</taxon>
        <taxon>Pseudomonadati</taxon>
        <taxon>Pseudomonadota</taxon>
        <taxon>Alphaproteobacteria</taxon>
        <taxon>Hyphomicrobiales</taxon>
        <taxon>Rhizobiaceae</taxon>
        <taxon>Rhizobium/Agrobacterium group</taxon>
        <taxon>Rhizobium</taxon>
    </lineage>
</organism>
<proteinExistence type="predicted"/>
<comment type="caution">
    <text evidence="1">The sequence shown here is derived from an EMBL/GenBank/DDBJ whole genome shotgun (WGS) entry which is preliminary data.</text>
</comment>
<gene>
    <name evidence="1" type="ORF">GGD46_004091</name>
</gene>
<dbReference type="EMBL" id="JACHBG010000010">
    <property type="protein sequence ID" value="MBB6486792.1"/>
    <property type="molecule type" value="Genomic_DNA"/>
</dbReference>